<gene>
    <name evidence="2" type="ORF">ABW22_02790</name>
</gene>
<evidence type="ECO:0000256" key="1">
    <source>
        <dbReference type="SAM" id="SignalP"/>
    </source>
</evidence>
<reference evidence="2 3" key="1">
    <citation type="journal article" date="2015" name="Appl. Environ. Microbiol.">
        <title>Aerobic and Anaerobic Thiosulfate Oxidation by a Cold-Adapted, Subglacial Chemoautotroph.</title>
        <authorList>
            <person name="Harrold Z.R."/>
            <person name="Skidmore M.L."/>
            <person name="Hamilton T.L."/>
            <person name="Desch L."/>
            <person name="Amada K."/>
            <person name="van Gelder W."/>
            <person name="Glover K."/>
            <person name="Roden E.E."/>
            <person name="Boyd E.S."/>
        </authorList>
    </citation>
    <scope>NUCLEOTIDE SEQUENCE [LARGE SCALE GENOMIC DNA]</scope>
    <source>
        <strain evidence="2 3">RG</strain>
    </source>
</reference>
<name>A0A106BUM7_THIDE</name>
<proteinExistence type="predicted"/>
<keyword evidence="1" id="KW-0732">Signal</keyword>
<feature type="signal peptide" evidence="1">
    <location>
        <begin position="1"/>
        <end position="20"/>
    </location>
</feature>
<feature type="chain" id="PRO_5007125763" evidence="1">
    <location>
        <begin position="21"/>
        <end position="137"/>
    </location>
</feature>
<accession>A0A106BUM7</accession>
<dbReference type="SUPFAM" id="SSF49503">
    <property type="entry name" value="Cupredoxins"/>
    <property type="match status" value="1"/>
</dbReference>
<dbReference type="Gene3D" id="2.60.40.420">
    <property type="entry name" value="Cupredoxins - blue copper proteins"/>
    <property type="match status" value="1"/>
</dbReference>
<dbReference type="Proteomes" id="UP000064243">
    <property type="component" value="Unassembled WGS sequence"/>
</dbReference>
<evidence type="ECO:0000313" key="3">
    <source>
        <dbReference type="Proteomes" id="UP000064243"/>
    </source>
</evidence>
<dbReference type="PATRIC" id="fig|36861.3.peg.3423"/>
<keyword evidence="3" id="KW-1185">Reference proteome</keyword>
<organism evidence="2 3">
    <name type="scientific">Thiobacillus denitrificans</name>
    <dbReference type="NCBI Taxonomy" id="36861"/>
    <lineage>
        <taxon>Bacteria</taxon>
        <taxon>Pseudomonadati</taxon>
        <taxon>Pseudomonadota</taxon>
        <taxon>Betaproteobacteria</taxon>
        <taxon>Nitrosomonadales</taxon>
        <taxon>Thiobacillaceae</taxon>
        <taxon>Thiobacillus</taxon>
    </lineage>
</organism>
<dbReference type="EMBL" id="LDUG01000008">
    <property type="protein sequence ID" value="KVW98966.1"/>
    <property type="molecule type" value="Genomic_DNA"/>
</dbReference>
<sequence>MKASVTCLVFCLGLAGYSHADVAPDETVYRATRAADGVQHVRIEGGAYFFKPNRVIVKLNVPVELTVSVGRSVIPHTFVIQAPEAGIVVDESLSSQPRSIRFTPTAVGSYPFYCRNRLLFLENHRGKDMEGVLDVVE</sequence>
<dbReference type="AlphaFoldDB" id="A0A106BUM7"/>
<protein>
    <submittedName>
        <fullName evidence="2">Quinol oxidase</fullName>
    </submittedName>
</protein>
<comment type="caution">
    <text evidence="2">The sequence shown here is derived from an EMBL/GenBank/DDBJ whole genome shotgun (WGS) entry which is preliminary data.</text>
</comment>
<dbReference type="InterPro" id="IPR008972">
    <property type="entry name" value="Cupredoxin"/>
</dbReference>
<evidence type="ECO:0000313" key="2">
    <source>
        <dbReference type="EMBL" id="KVW98966.1"/>
    </source>
</evidence>
<dbReference type="OrthoDB" id="9798779at2"/>